<evidence type="ECO:0000313" key="3">
    <source>
        <dbReference type="Proteomes" id="UP001412067"/>
    </source>
</evidence>
<name>A0ABR2LR76_9ASPA</name>
<evidence type="ECO:0000256" key="1">
    <source>
        <dbReference type="SAM" id="MobiDB-lite"/>
    </source>
</evidence>
<reference evidence="2 3" key="1">
    <citation type="journal article" date="2022" name="Nat. Plants">
        <title>Genomes of leafy and leafless Platanthera orchids illuminate the evolution of mycoheterotrophy.</title>
        <authorList>
            <person name="Li M.H."/>
            <person name="Liu K.W."/>
            <person name="Li Z."/>
            <person name="Lu H.C."/>
            <person name="Ye Q.L."/>
            <person name="Zhang D."/>
            <person name="Wang J.Y."/>
            <person name="Li Y.F."/>
            <person name="Zhong Z.M."/>
            <person name="Liu X."/>
            <person name="Yu X."/>
            <person name="Liu D.K."/>
            <person name="Tu X.D."/>
            <person name="Liu B."/>
            <person name="Hao Y."/>
            <person name="Liao X.Y."/>
            <person name="Jiang Y.T."/>
            <person name="Sun W.H."/>
            <person name="Chen J."/>
            <person name="Chen Y.Q."/>
            <person name="Ai Y."/>
            <person name="Zhai J.W."/>
            <person name="Wu S.S."/>
            <person name="Zhou Z."/>
            <person name="Hsiao Y.Y."/>
            <person name="Wu W.L."/>
            <person name="Chen Y.Y."/>
            <person name="Lin Y.F."/>
            <person name="Hsu J.L."/>
            <person name="Li C.Y."/>
            <person name="Wang Z.W."/>
            <person name="Zhao X."/>
            <person name="Zhong W.Y."/>
            <person name="Ma X.K."/>
            <person name="Ma L."/>
            <person name="Huang J."/>
            <person name="Chen G.Z."/>
            <person name="Huang M.Z."/>
            <person name="Huang L."/>
            <person name="Peng D.H."/>
            <person name="Luo Y.B."/>
            <person name="Zou S.Q."/>
            <person name="Chen S.P."/>
            <person name="Lan S."/>
            <person name="Tsai W.C."/>
            <person name="Van de Peer Y."/>
            <person name="Liu Z.J."/>
        </authorList>
    </citation>
    <scope>NUCLEOTIDE SEQUENCE [LARGE SCALE GENOMIC DNA]</scope>
    <source>
        <strain evidence="2">Lor288</strain>
    </source>
</reference>
<protein>
    <submittedName>
        <fullName evidence="2">Uncharacterized protein</fullName>
    </submittedName>
</protein>
<keyword evidence="3" id="KW-1185">Reference proteome</keyword>
<organism evidence="2 3">
    <name type="scientific">Platanthera guangdongensis</name>
    <dbReference type="NCBI Taxonomy" id="2320717"/>
    <lineage>
        <taxon>Eukaryota</taxon>
        <taxon>Viridiplantae</taxon>
        <taxon>Streptophyta</taxon>
        <taxon>Embryophyta</taxon>
        <taxon>Tracheophyta</taxon>
        <taxon>Spermatophyta</taxon>
        <taxon>Magnoliopsida</taxon>
        <taxon>Liliopsida</taxon>
        <taxon>Asparagales</taxon>
        <taxon>Orchidaceae</taxon>
        <taxon>Orchidoideae</taxon>
        <taxon>Orchideae</taxon>
        <taxon>Orchidinae</taxon>
        <taxon>Platanthera</taxon>
    </lineage>
</organism>
<evidence type="ECO:0000313" key="2">
    <source>
        <dbReference type="EMBL" id="KAK8947953.1"/>
    </source>
</evidence>
<proteinExistence type="predicted"/>
<sequence>MEFGGALLALVLQPKDAEVTPPRKIYVRGRSTFFFRDRCFDKRFSRRISRRSPPEKEARREGAEIRGDSEHDFGVREHHDG</sequence>
<dbReference type="EMBL" id="JBBWWR010000016">
    <property type="protein sequence ID" value="KAK8947953.1"/>
    <property type="molecule type" value="Genomic_DNA"/>
</dbReference>
<comment type="caution">
    <text evidence="2">The sequence shown here is derived from an EMBL/GenBank/DDBJ whole genome shotgun (WGS) entry which is preliminary data.</text>
</comment>
<dbReference type="Proteomes" id="UP001412067">
    <property type="component" value="Unassembled WGS sequence"/>
</dbReference>
<accession>A0ABR2LR76</accession>
<feature type="region of interest" description="Disordered" evidence="1">
    <location>
        <begin position="46"/>
        <end position="81"/>
    </location>
</feature>
<gene>
    <name evidence="2" type="ORF">KSP40_PGU004432</name>
</gene>
<feature type="compositionally biased region" description="Basic and acidic residues" evidence="1">
    <location>
        <begin position="52"/>
        <end position="81"/>
    </location>
</feature>